<dbReference type="InterPro" id="IPR011329">
    <property type="entry name" value="Killer_tox_Kp4/SMK"/>
</dbReference>
<feature type="domain" description="Killer toxin Kp4" evidence="2">
    <location>
        <begin position="13"/>
        <end position="128"/>
    </location>
</feature>
<accession>A0A9P4NZ82</accession>
<keyword evidence="4" id="KW-1185">Reference proteome</keyword>
<dbReference type="Proteomes" id="UP000800235">
    <property type="component" value="Unassembled WGS sequence"/>
</dbReference>
<evidence type="ECO:0000313" key="3">
    <source>
        <dbReference type="EMBL" id="KAF2435190.1"/>
    </source>
</evidence>
<dbReference type="AlphaFoldDB" id="A0A9P4NZ82"/>
<dbReference type="GO" id="GO:0005576">
    <property type="term" value="C:extracellular region"/>
    <property type="evidence" value="ECO:0007669"/>
    <property type="project" value="InterPro"/>
</dbReference>
<comment type="caution">
    <text evidence="3">The sequence shown here is derived from an EMBL/GenBank/DDBJ whole genome shotgun (WGS) entry which is preliminary data.</text>
</comment>
<organism evidence="3 4">
    <name type="scientific">Tothia fuscella</name>
    <dbReference type="NCBI Taxonomy" id="1048955"/>
    <lineage>
        <taxon>Eukaryota</taxon>
        <taxon>Fungi</taxon>
        <taxon>Dikarya</taxon>
        <taxon>Ascomycota</taxon>
        <taxon>Pezizomycotina</taxon>
        <taxon>Dothideomycetes</taxon>
        <taxon>Pleosporomycetidae</taxon>
        <taxon>Venturiales</taxon>
        <taxon>Cylindrosympodiaceae</taxon>
        <taxon>Tothia</taxon>
    </lineage>
</organism>
<name>A0A9P4NZ82_9PEZI</name>
<dbReference type="InterPro" id="IPR015131">
    <property type="entry name" value="Killer_tox_Kp4"/>
</dbReference>
<dbReference type="EMBL" id="MU007014">
    <property type="protein sequence ID" value="KAF2435190.1"/>
    <property type="molecule type" value="Genomic_DNA"/>
</dbReference>
<evidence type="ECO:0000259" key="2">
    <source>
        <dbReference type="Pfam" id="PF09044"/>
    </source>
</evidence>
<feature type="chain" id="PRO_5040427089" description="Killer toxin Kp4 domain-containing protein" evidence="1">
    <location>
        <begin position="23"/>
        <end position="164"/>
    </location>
</feature>
<dbReference type="Gene3D" id="3.30.430.10">
    <property type="entry name" value="Killer Toxin P4, subunit A"/>
    <property type="match status" value="1"/>
</dbReference>
<proteinExistence type="predicted"/>
<dbReference type="OrthoDB" id="4177994at2759"/>
<evidence type="ECO:0000313" key="4">
    <source>
        <dbReference type="Proteomes" id="UP000800235"/>
    </source>
</evidence>
<protein>
    <recommendedName>
        <fullName evidence="2">Killer toxin Kp4 domain-containing protein</fullName>
    </recommendedName>
</protein>
<sequence>MRFTIPAYIITLTAVLPSTISALGINCRGSLWCVIVKNSGDAYGLNNVLKNLKDDAQISGTGLIACDVRICAFLGGWEENYKPIPGKEIKRLANEIALHRCHKCGSVPLGYPGDNNGGDGRLTFNWVEHPNCPGIDLTRQYPWGICDTRNAIKTKTINGRVYVG</sequence>
<keyword evidence="1" id="KW-0732">Signal</keyword>
<gene>
    <name evidence="3" type="ORF">EJ08DRAFT_675589</name>
</gene>
<dbReference type="SUPFAM" id="SSF55221">
    <property type="entry name" value="Yeast killer toxins"/>
    <property type="match status" value="1"/>
</dbReference>
<feature type="signal peptide" evidence="1">
    <location>
        <begin position="1"/>
        <end position="22"/>
    </location>
</feature>
<evidence type="ECO:0000256" key="1">
    <source>
        <dbReference type="SAM" id="SignalP"/>
    </source>
</evidence>
<reference evidence="3" key="1">
    <citation type="journal article" date="2020" name="Stud. Mycol.">
        <title>101 Dothideomycetes genomes: a test case for predicting lifestyles and emergence of pathogens.</title>
        <authorList>
            <person name="Haridas S."/>
            <person name="Albert R."/>
            <person name="Binder M."/>
            <person name="Bloem J."/>
            <person name="Labutti K."/>
            <person name="Salamov A."/>
            <person name="Andreopoulos B."/>
            <person name="Baker S."/>
            <person name="Barry K."/>
            <person name="Bills G."/>
            <person name="Bluhm B."/>
            <person name="Cannon C."/>
            <person name="Castanera R."/>
            <person name="Culley D."/>
            <person name="Daum C."/>
            <person name="Ezra D."/>
            <person name="Gonzalez J."/>
            <person name="Henrissat B."/>
            <person name="Kuo A."/>
            <person name="Liang C."/>
            <person name="Lipzen A."/>
            <person name="Lutzoni F."/>
            <person name="Magnuson J."/>
            <person name="Mondo S."/>
            <person name="Nolan M."/>
            <person name="Ohm R."/>
            <person name="Pangilinan J."/>
            <person name="Park H.-J."/>
            <person name="Ramirez L."/>
            <person name="Alfaro M."/>
            <person name="Sun H."/>
            <person name="Tritt A."/>
            <person name="Yoshinaga Y."/>
            <person name="Zwiers L.-H."/>
            <person name="Turgeon B."/>
            <person name="Goodwin S."/>
            <person name="Spatafora J."/>
            <person name="Crous P."/>
            <person name="Grigoriev I."/>
        </authorList>
    </citation>
    <scope>NUCLEOTIDE SEQUENCE</scope>
    <source>
        <strain evidence="3">CBS 130266</strain>
    </source>
</reference>
<dbReference type="Pfam" id="PF09044">
    <property type="entry name" value="Kp4"/>
    <property type="match status" value="1"/>
</dbReference>